<dbReference type="InterPro" id="IPR008687">
    <property type="entry name" value="MobC"/>
</dbReference>
<name>A0A5B3G0V2_9BACT</name>
<evidence type="ECO:0000259" key="1">
    <source>
        <dbReference type="Pfam" id="PF05713"/>
    </source>
</evidence>
<dbReference type="EMBL" id="VVXK01000022">
    <property type="protein sequence ID" value="KAA2367019.1"/>
    <property type="molecule type" value="Genomic_DNA"/>
</dbReference>
<comment type="caution">
    <text evidence="2">The sequence shown here is derived from an EMBL/GenBank/DDBJ whole genome shotgun (WGS) entry which is preliminary data.</text>
</comment>
<dbReference type="Pfam" id="PF05713">
    <property type="entry name" value="MobC"/>
    <property type="match status" value="1"/>
</dbReference>
<proteinExistence type="predicted"/>
<gene>
    <name evidence="2" type="ORF">F2Y13_12770</name>
</gene>
<feature type="domain" description="Bacterial mobilisation" evidence="1">
    <location>
        <begin position="77"/>
        <end position="118"/>
    </location>
</feature>
<dbReference type="Proteomes" id="UP000323567">
    <property type="component" value="Unassembled WGS sequence"/>
</dbReference>
<organism evidence="2 3">
    <name type="scientific">Alistipes shahii</name>
    <dbReference type="NCBI Taxonomy" id="328814"/>
    <lineage>
        <taxon>Bacteria</taxon>
        <taxon>Pseudomonadati</taxon>
        <taxon>Bacteroidota</taxon>
        <taxon>Bacteroidia</taxon>
        <taxon>Bacteroidales</taxon>
        <taxon>Rikenellaceae</taxon>
        <taxon>Alistipes</taxon>
    </lineage>
</organism>
<protein>
    <submittedName>
        <fullName evidence="2">MobC family plasmid mobilization relaxosome protein</fullName>
    </submittedName>
</protein>
<dbReference type="RefSeq" id="WP_149887726.1">
    <property type="nucleotide sequence ID" value="NZ_DBEWHZ010000043.1"/>
</dbReference>
<evidence type="ECO:0000313" key="3">
    <source>
        <dbReference type="Proteomes" id="UP000323567"/>
    </source>
</evidence>
<dbReference type="AlphaFoldDB" id="A0A5B3G0V2"/>
<evidence type="ECO:0000313" key="2">
    <source>
        <dbReference type="EMBL" id="KAA2367019.1"/>
    </source>
</evidence>
<reference evidence="2 3" key="1">
    <citation type="journal article" date="2019" name="Nat. Med.">
        <title>A library of human gut bacterial isolates paired with longitudinal multiomics data enables mechanistic microbiome research.</title>
        <authorList>
            <person name="Poyet M."/>
            <person name="Groussin M."/>
            <person name="Gibbons S.M."/>
            <person name="Avila-Pacheco J."/>
            <person name="Jiang X."/>
            <person name="Kearney S.M."/>
            <person name="Perrotta A.R."/>
            <person name="Berdy B."/>
            <person name="Zhao S."/>
            <person name="Lieberman T.D."/>
            <person name="Swanson P.K."/>
            <person name="Smith M."/>
            <person name="Roesemann S."/>
            <person name="Alexander J.E."/>
            <person name="Rich S.A."/>
            <person name="Livny J."/>
            <person name="Vlamakis H."/>
            <person name="Clish C."/>
            <person name="Bullock K."/>
            <person name="Deik A."/>
            <person name="Scott J."/>
            <person name="Pierce K.A."/>
            <person name="Xavier R.J."/>
            <person name="Alm E.J."/>
        </authorList>
    </citation>
    <scope>NUCLEOTIDE SEQUENCE [LARGE SCALE GENOMIC DNA]</scope>
    <source>
        <strain evidence="2 3">BIOML-A2</strain>
    </source>
</reference>
<accession>A0A5B3G0V2</accession>
<sequence>METPKKTYSKQGGRPKVGIGRICKYVVSTRLSPERKLRFSALCREARQPPAEVLRQLIDRGTVRARITREQLDFMAQLKGVARNLNQLTRLANAKGLTAVRVRHAAIVTAIEKLLKQICDDR</sequence>